<reference evidence="1 2" key="2">
    <citation type="journal article" date="2019" name="G3 (Bethesda)">
        <title>Hybrid Assembly of the Genome of the Entomopathogenic Nematode Steinernema carpocapsae Identifies the X-Chromosome.</title>
        <authorList>
            <person name="Serra L."/>
            <person name="Macchietto M."/>
            <person name="Macias-Munoz A."/>
            <person name="McGill C.J."/>
            <person name="Rodriguez I.M."/>
            <person name="Rodriguez B."/>
            <person name="Murad R."/>
            <person name="Mortazavi A."/>
        </authorList>
    </citation>
    <scope>NUCLEOTIDE SEQUENCE [LARGE SCALE GENOMIC DNA]</scope>
    <source>
        <strain evidence="1 2">ALL</strain>
    </source>
</reference>
<comment type="caution">
    <text evidence="1">The sequence shown here is derived from an EMBL/GenBank/DDBJ whole genome shotgun (WGS) entry which is preliminary data.</text>
</comment>
<dbReference type="EMBL" id="AZBU02000010">
    <property type="protein sequence ID" value="TKR62881.1"/>
    <property type="molecule type" value="Genomic_DNA"/>
</dbReference>
<name>A0A4U5M2D3_STECR</name>
<sequence length="126" mass="14509">MSDFEQSAQKGLLHVFPAVRIESCLFHLSQSVVRHVRSGNGVDFYQRNQDFRVFVRSLPALAFLPSDLVERAFDHLMESVDTSWRLSESWRTLASETINAPGTTTWRLTWRGCNPANPNARNESWR</sequence>
<dbReference type="Proteomes" id="UP000298663">
    <property type="component" value="Unassembled WGS sequence"/>
</dbReference>
<evidence type="ECO:0008006" key="3">
    <source>
        <dbReference type="Google" id="ProtNLM"/>
    </source>
</evidence>
<dbReference type="STRING" id="34508.A0A4U5M2D3"/>
<reference evidence="1 2" key="1">
    <citation type="journal article" date="2015" name="Genome Biol.">
        <title>Comparative genomics of Steinernema reveals deeply conserved gene regulatory networks.</title>
        <authorList>
            <person name="Dillman A.R."/>
            <person name="Macchietto M."/>
            <person name="Porter C.F."/>
            <person name="Rogers A."/>
            <person name="Williams B."/>
            <person name="Antoshechkin I."/>
            <person name="Lee M.M."/>
            <person name="Goodwin Z."/>
            <person name="Lu X."/>
            <person name="Lewis E.E."/>
            <person name="Goodrich-Blair H."/>
            <person name="Stock S.P."/>
            <person name="Adams B.J."/>
            <person name="Sternberg P.W."/>
            <person name="Mortazavi A."/>
        </authorList>
    </citation>
    <scope>NUCLEOTIDE SEQUENCE [LARGE SCALE GENOMIC DNA]</scope>
    <source>
        <strain evidence="1 2">ALL</strain>
    </source>
</reference>
<dbReference type="AlphaFoldDB" id="A0A4U5M2D3"/>
<organism evidence="1 2">
    <name type="scientific">Steinernema carpocapsae</name>
    <name type="common">Entomopathogenic nematode</name>
    <dbReference type="NCBI Taxonomy" id="34508"/>
    <lineage>
        <taxon>Eukaryota</taxon>
        <taxon>Metazoa</taxon>
        <taxon>Ecdysozoa</taxon>
        <taxon>Nematoda</taxon>
        <taxon>Chromadorea</taxon>
        <taxon>Rhabditida</taxon>
        <taxon>Tylenchina</taxon>
        <taxon>Panagrolaimomorpha</taxon>
        <taxon>Strongyloidoidea</taxon>
        <taxon>Steinernematidae</taxon>
        <taxon>Steinernema</taxon>
    </lineage>
</organism>
<dbReference type="OrthoDB" id="5869703at2759"/>
<proteinExistence type="predicted"/>
<evidence type="ECO:0000313" key="2">
    <source>
        <dbReference type="Proteomes" id="UP000298663"/>
    </source>
</evidence>
<accession>A0A4U5M2D3</accession>
<keyword evidence="2" id="KW-1185">Reference proteome</keyword>
<gene>
    <name evidence="1" type="ORF">L596_026785</name>
</gene>
<protein>
    <recommendedName>
        <fullName evidence="3">MULE transposase domain-containing protein</fullName>
    </recommendedName>
</protein>
<evidence type="ECO:0000313" key="1">
    <source>
        <dbReference type="EMBL" id="TKR62881.1"/>
    </source>
</evidence>